<sequence>MEPQLDNKRNKFGSKHKIVRRMSSTDWEVPSGEASQFAKVKNTEDGFSARIDLESFGPTYNPEDVDIDVYGYDLQINARKEDPVDPNRALRELHRQYRMPDNVDLETVRMKRNRKNTVVRVEAKLVDGYGKPVALNVYEANKNPKYTTIN</sequence>
<dbReference type="Proteomes" id="UP000095287">
    <property type="component" value="Unplaced"/>
</dbReference>
<evidence type="ECO:0000256" key="1">
    <source>
        <dbReference type="PROSITE-ProRule" id="PRU00285"/>
    </source>
</evidence>
<proteinExistence type="inferred from homology"/>
<dbReference type="WBParaSite" id="L893_g28246.t1">
    <property type="protein sequence ID" value="L893_g28246.t1"/>
    <property type="gene ID" value="L893_g28246"/>
</dbReference>
<dbReference type="Gene3D" id="2.60.40.790">
    <property type="match status" value="1"/>
</dbReference>
<dbReference type="InterPro" id="IPR002068">
    <property type="entry name" value="A-crystallin/Hsp20_dom"/>
</dbReference>
<evidence type="ECO:0000256" key="2">
    <source>
        <dbReference type="RuleBase" id="RU003616"/>
    </source>
</evidence>
<comment type="similarity">
    <text evidence="1 2">Belongs to the small heat shock protein (HSP20) family.</text>
</comment>
<dbReference type="PROSITE" id="PS01031">
    <property type="entry name" value="SHSP"/>
    <property type="match status" value="1"/>
</dbReference>
<evidence type="ECO:0000313" key="4">
    <source>
        <dbReference type="Proteomes" id="UP000095287"/>
    </source>
</evidence>
<dbReference type="SUPFAM" id="SSF49764">
    <property type="entry name" value="HSP20-like chaperones"/>
    <property type="match status" value="1"/>
</dbReference>
<accession>A0A1I7ZNN8</accession>
<name>A0A1I7ZNN8_9BILA</name>
<dbReference type="InterPro" id="IPR008978">
    <property type="entry name" value="HSP20-like_chaperone"/>
</dbReference>
<dbReference type="AlphaFoldDB" id="A0A1I7ZNN8"/>
<protein>
    <submittedName>
        <fullName evidence="5">SHSP domain-containing protein</fullName>
    </submittedName>
</protein>
<evidence type="ECO:0000259" key="3">
    <source>
        <dbReference type="PROSITE" id="PS01031"/>
    </source>
</evidence>
<organism evidence="4 5">
    <name type="scientific">Steinernema glaseri</name>
    <dbReference type="NCBI Taxonomy" id="37863"/>
    <lineage>
        <taxon>Eukaryota</taxon>
        <taxon>Metazoa</taxon>
        <taxon>Ecdysozoa</taxon>
        <taxon>Nematoda</taxon>
        <taxon>Chromadorea</taxon>
        <taxon>Rhabditida</taxon>
        <taxon>Tylenchina</taxon>
        <taxon>Panagrolaimomorpha</taxon>
        <taxon>Strongyloidoidea</taxon>
        <taxon>Steinernematidae</taxon>
        <taxon>Steinernema</taxon>
    </lineage>
</organism>
<dbReference type="CDD" id="cd00298">
    <property type="entry name" value="ACD_sHsps_p23-like"/>
    <property type="match status" value="1"/>
</dbReference>
<feature type="domain" description="SHSP" evidence="3">
    <location>
        <begin position="28"/>
        <end position="138"/>
    </location>
</feature>
<reference evidence="5" key="1">
    <citation type="submission" date="2016-11" db="UniProtKB">
        <authorList>
            <consortium name="WormBaseParasite"/>
        </authorList>
    </citation>
    <scope>IDENTIFICATION</scope>
</reference>
<evidence type="ECO:0000313" key="5">
    <source>
        <dbReference type="WBParaSite" id="L893_g28246.t1"/>
    </source>
</evidence>
<keyword evidence="4" id="KW-1185">Reference proteome</keyword>
<dbReference type="Pfam" id="PF00011">
    <property type="entry name" value="HSP20"/>
    <property type="match status" value="1"/>
</dbReference>